<sequence>MELSGSKLGSGGTPQHQALMVEQVLGEDSHQALMEEDILREEEIGCNSGSAETTRDEVIINVPMGSTGPTQQDFQAQREVVTNNRDSSGLLSELPNIRSTSHQAQTKELKNPVLSGAGWRKIVNENGVRPDDKLIFSGHQDAGADGVQYMIQVIRQIVPLYGKPVTVEVVKLKSQTQMTFQGQPM</sequence>
<evidence type="ECO:0000313" key="1">
    <source>
        <dbReference type="EMBL" id="KAK0601662.1"/>
    </source>
</evidence>
<comment type="caution">
    <text evidence="1">The sequence shown here is derived from an EMBL/GenBank/DDBJ whole genome shotgun (WGS) entry which is preliminary data.</text>
</comment>
<evidence type="ECO:0000313" key="2">
    <source>
        <dbReference type="Proteomes" id="UP001168877"/>
    </source>
</evidence>
<proteinExistence type="predicted"/>
<accession>A0AA39W2F2</accession>
<protein>
    <submittedName>
        <fullName evidence="1">Uncharacterized protein</fullName>
    </submittedName>
</protein>
<dbReference type="AlphaFoldDB" id="A0AA39W2F2"/>
<dbReference type="EMBL" id="JAUESC010000003">
    <property type="protein sequence ID" value="KAK0601662.1"/>
    <property type="molecule type" value="Genomic_DNA"/>
</dbReference>
<organism evidence="1 2">
    <name type="scientific">Acer saccharum</name>
    <name type="common">Sugar maple</name>
    <dbReference type="NCBI Taxonomy" id="4024"/>
    <lineage>
        <taxon>Eukaryota</taxon>
        <taxon>Viridiplantae</taxon>
        <taxon>Streptophyta</taxon>
        <taxon>Embryophyta</taxon>
        <taxon>Tracheophyta</taxon>
        <taxon>Spermatophyta</taxon>
        <taxon>Magnoliopsida</taxon>
        <taxon>eudicotyledons</taxon>
        <taxon>Gunneridae</taxon>
        <taxon>Pentapetalae</taxon>
        <taxon>rosids</taxon>
        <taxon>malvids</taxon>
        <taxon>Sapindales</taxon>
        <taxon>Sapindaceae</taxon>
        <taxon>Hippocastanoideae</taxon>
        <taxon>Acereae</taxon>
        <taxon>Acer</taxon>
    </lineage>
</organism>
<keyword evidence="2" id="KW-1185">Reference proteome</keyword>
<reference evidence="1" key="2">
    <citation type="submission" date="2023-06" db="EMBL/GenBank/DDBJ databases">
        <authorList>
            <person name="Swenson N.G."/>
            <person name="Wegrzyn J.L."/>
            <person name="Mcevoy S.L."/>
        </authorList>
    </citation>
    <scope>NUCLEOTIDE SEQUENCE</scope>
    <source>
        <strain evidence="1">NS2018</strain>
        <tissue evidence="1">Leaf</tissue>
    </source>
</reference>
<reference evidence="1" key="1">
    <citation type="journal article" date="2022" name="Plant J.">
        <title>Strategies of tolerance reflected in two North American maple genomes.</title>
        <authorList>
            <person name="McEvoy S.L."/>
            <person name="Sezen U.U."/>
            <person name="Trouern-Trend A."/>
            <person name="McMahon S.M."/>
            <person name="Schaberg P.G."/>
            <person name="Yang J."/>
            <person name="Wegrzyn J.L."/>
            <person name="Swenson N.G."/>
        </authorList>
    </citation>
    <scope>NUCLEOTIDE SEQUENCE</scope>
    <source>
        <strain evidence="1">NS2018</strain>
    </source>
</reference>
<dbReference type="Proteomes" id="UP001168877">
    <property type="component" value="Unassembled WGS sequence"/>
</dbReference>
<gene>
    <name evidence="1" type="ORF">LWI29_026189</name>
</gene>
<name>A0AA39W2F2_ACESA</name>